<keyword evidence="3" id="KW-0812">Transmembrane</keyword>
<dbReference type="EMBL" id="JAUIZM010000005">
    <property type="protein sequence ID" value="KAK1382458.1"/>
    <property type="molecule type" value="Genomic_DNA"/>
</dbReference>
<evidence type="ECO:0000259" key="4">
    <source>
        <dbReference type="Pfam" id="PF01593"/>
    </source>
</evidence>
<feature type="region of interest" description="Disordered" evidence="2">
    <location>
        <begin position="1"/>
        <end position="31"/>
    </location>
</feature>
<gene>
    <name evidence="5" type="ORF">POM88_020193</name>
</gene>
<dbReference type="Proteomes" id="UP001237642">
    <property type="component" value="Unassembled WGS sequence"/>
</dbReference>
<dbReference type="InterPro" id="IPR050281">
    <property type="entry name" value="Flavin_monoamine_oxidase"/>
</dbReference>
<name>A0AAD8MSL2_9APIA</name>
<dbReference type="PANTHER" id="PTHR10742">
    <property type="entry name" value="FLAVIN MONOAMINE OXIDASE"/>
    <property type="match status" value="1"/>
</dbReference>
<evidence type="ECO:0000313" key="6">
    <source>
        <dbReference type="Proteomes" id="UP001237642"/>
    </source>
</evidence>
<dbReference type="Gene3D" id="3.50.50.60">
    <property type="entry name" value="FAD/NAD(P)-binding domain"/>
    <property type="match status" value="1"/>
</dbReference>
<organism evidence="5 6">
    <name type="scientific">Heracleum sosnowskyi</name>
    <dbReference type="NCBI Taxonomy" id="360622"/>
    <lineage>
        <taxon>Eukaryota</taxon>
        <taxon>Viridiplantae</taxon>
        <taxon>Streptophyta</taxon>
        <taxon>Embryophyta</taxon>
        <taxon>Tracheophyta</taxon>
        <taxon>Spermatophyta</taxon>
        <taxon>Magnoliopsida</taxon>
        <taxon>eudicotyledons</taxon>
        <taxon>Gunneridae</taxon>
        <taxon>Pentapetalae</taxon>
        <taxon>asterids</taxon>
        <taxon>campanulids</taxon>
        <taxon>Apiales</taxon>
        <taxon>Apiaceae</taxon>
        <taxon>Apioideae</taxon>
        <taxon>apioid superclade</taxon>
        <taxon>Tordylieae</taxon>
        <taxon>Tordyliinae</taxon>
        <taxon>Heracleum</taxon>
    </lineage>
</organism>
<sequence>MTLLSPRKEGRKIIEVAPPKKHPMQSSDPDPVKSLQVISGGQIYEGDMALCAVPLGVLKSGSIKFTPELPQRKLEGIKRLGFGLLNKVAMLFPYVFWGTDLNTFGHLTDDQSSPGEFYNYATATVAGGPLLIALVAGEAE</sequence>
<protein>
    <recommendedName>
        <fullName evidence="4">Amine oxidase domain-containing protein</fullName>
    </recommendedName>
</protein>
<feature type="transmembrane region" description="Helical" evidence="3">
    <location>
        <begin position="117"/>
        <end position="137"/>
    </location>
</feature>
<keyword evidence="3" id="KW-0472">Membrane</keyword>
<dbReference type="PANTHER" id="PTHR10742:SF260">
    <property type="entry name" value="PROTEIN FLOWERING LOCUS D"/>
    <property type="match status" value="1"/>
</dbReference>
<evidence type="ECO:0000256" key="1">
    <source>
        <dbReference type="ARBA" id="ARBA00005995"/>
    </source>
</evidence>
<keyword evidence="6" id="KW-1185">Reference proteome</keyword>
<dbReference type="Pfam" id="PF01593">
    <property type="entry name" value="Amino_oxidase"/>
    <property type="match status" value="1"/>
</dbReference>
<dbReference type="InterPro" id="IPR036188">
    <property type="entry name" value="FAD/NAD-bd_sf"/>
</dbReference>
<evidence type="ECO:0000256" key="2">
    <source>
        <dbReference type="SAM" id="MobiDB-lite"/>
    </source>
</evidence>
<evidence type="ECO:0000313" key="5">
    <source>
        <dbReference type="EMBL" id="KAK1382458.1"/>
    </source>
</evidence>
<dbReference type="SUPFAM" id="SSF51905">
    <property type="entry name" value="FAD/NAD(P)-binding domain"/>
    <property type="match status" value="1"/>
</dbReference>
<reference evidence="5" key="2">
    <citation type="submission" date="2023-05" db="EMBL/GenBank/DDBJ databases">
        <authorList>
            <person name="Schelkunov M.I."/>
        </authorList>
    </citation>
    <scope>NUCLEOTIDE SEQUENCE</scope>
    <source>
        <strain evidence="5">Hsosn_3</strain>
        <tissue evidence="5">Leaf</tissue>
    </source>
</reference>
<dbReference type="SUPFAM" id="SSF54373">
    <property type="entry name" value="FAD-linked reductases, C-terminal domain"/>
    <property type="match status" value="1"/>
</dbReference>
<evidence type="ECO:0000256" key="3">
    <source>
        <dbReference type="SAM" id="Phobius"/>
    </source>
</evidence>
<dbReference type="InterPro" id="IPR002937">
    <property type="entry name" value="Amino_oxidase"/>
</dbReference>
<accession>A0AAD8MSL2</accession>
<feature type="compositionally biased region" description="Basic and acidic residues" evidence="2">
    <location>
        <begin position="1"/>
        <end position="14"/>
    </location>
</feature>
<proteinExistence type="inferred from homology"/>
<feature type="domain" description="Amine oxidase" evidence="4">
    <location>
        <begin position="34"/>
        <end position="138"/>
    </location>
</feature>
<comment type="caution">
    <text evidence="5">The sequence shown here is derived from an EMBL/GenBank/DDBJ whole genome shotgun (WGS) entry which is preliminary data.</text>
</comment>
<dbReference type="GO" id="GO:0016491">
    <property type="term" value="F:oxidoreductase activity"/>
    <property type="evidence" value="ECO:0007669"/>
    <property type="project" value="InterPro"/>
</dbReference>
<comment type="similarity">
    <text evidence="1">Belongs to the flavin monoamine oxidase family.</text>
</comment>
<feature type="transmembrane region" description="Helical" evidence="3">
    <location>
        <begin position="80"/>
        <end position="97"/>
    </location>
</feature>
<dbReference type="AlphaFoldDB" id="A0AAD8MSL2"/>
<keyword evidence="3" id="KW-1133">Transmembrane helix</keyword>
<dbReference type="Gene3D" id="3.90.660.10">
    <property type="match status" value="1"/>
</dbReference>
<reference evidence="5" key="1">
    <citation type="submission" date="2023-02" db="EMBL/GenBank/DDBJ databases">
        <title>Genome of toxic invasive species Heracleum sosnowskyi carries increased number of genes despite the absence of recent whole-genome duplications.</title>
        <authorList>
            <person name="Schelkunov M."/>
            <person name="Shtratnikova V."/>
            <person name="Makarenko M."/>
            <person name="Klepikova A."/>
            <person name="Omelchenko D."/>
            <person name="Novikova G."/>
            <person name="Obukhova E."/>
            <person name="Bogdanov V."/>
            <person name="Penin A."/>
            <person name="Logacheva M."/>
        </authorList>
    </citation>
    <scope>NUCLEOTIDE SEQUENCE</scope>
    <source>
        <strain evidence="5">Hsosn_3</strain>
        <tissue evidence="5">Leaf</tissue>
    </source>
</reference>